<accession>A0ACA9LK48</accession>
<dbReference type="Proteomes" id="UP000789702">
    <property type="component" value="Unassembled WGS sequence"/>
</dbReference>
<evidence type="ECO:0000313" key="1">
    <source>
        <dbReference type="EMBL" id="CAG8531032.1"/>
    </source>
</evidence>
<evidence type="ECO:0000313" key="2">
    <source>
        <dbReference type="Proteomes" id="UP000789702"/>
    </source>
</evidence>
<gene>
    <name evidence="1" type="ORF">DHETER_LOCUS4365</name>
</gene>
<keyword evidence="2" id="KW-1185">Reference proteome</keyword>
<name>A0ACA9LK48_9GLOM</name>
<comment type="caution">
    <text evidence="1">The sequence shown here is derived from an EMBL/GenBank/DDBJ whole genome shotgun (WGS) entry which is preliminary data.</text>
</comment>
<proteinExistence type="predicted"/>
<protein>
    <submittedName>
        <fullName evidence="1">15400_t:CDS:1</fullName>
    </submittedName>
</protein>
<reference evidence="1" key="1">
    <citation type="submission" date="2021-06" db="EMBL/GenBank/DDBJ databases">
        <authorList>
            <person name="Kallberg Y."/>
            <person name="Tangrot J."/>
            <person name="Rosling A."/>
        </authorList>
    </citation>
    <scope>NUCLEOTIDE SEQUENCE</scope>
    <source>
        <strain evidence="1">IL203A</strain>
    </source>
</reference>
<sequence>MYSIGQLKNSISTFRFNKYQDHDHWEIDDSVVIVLVHQNRPLYRIQNIAGRLFNPKRSSIIRLSSYSSERVNYGYLDELIEDGTNLKIQLLSNLKTFIRT</sequence>
<dbReference type="EMBL" id="CAJVPU010004314">
    <property type="protein sequence ID" value="CAG8531032.1"/>
    <property type="molecule type" value="Genomic_DNA"/>
</dbReference>
<organism evidence="1 2">
    <name type="scientific">Dentiscutata heterogama</name>
    <dbReference type="NCBI Taxonomy" id="1316150"/>
    <lineage>
        <taxon>Eukaryota</taxon>
        <taxon>Fungi</taxon>
        <taxon>Fungi incertae sedis</taxon>
        <taxon>Mucoromycota</taxon>
        <taxon>Glomeromycotina</taxon>
        <taxon>Glomeromycetes</taxon>
        <taxon>Diversisporales</taxon>
        <taxon>Gigasporaceae</taxon>
        <taxon>Dentiscutata</taxon>
    </lineage>
</organism>